<evidence type="ECO:0000313" key="3">
    <source>
        <dbReference type="EMBL" id="AQM37733.1"/>
    </source>
</evidence>
<keyword evidence="3" id="KW-0496">Mitochondrion</keyword>
<protein>
    <submittedName>
        <fullName evidence="3">NADH dehydrogenase subunit 6</fullName>
    </submittedName>
</protein>
<evidence type="ECO:0000256" key="1">
    <source>
        <dbReference type="SAM" id="Phobius"/>
    </source>
</evidence>
<accession>A0A1Q1MMH2</accession>
<dbReference type="RefSeq" id="YP_009349474.1">
    <property type="nucleotide sequence ID" value="NC_033976.1"/>
</dbReference>
<keyword evidence="1" id="KW-0472">Membrane</keyword>
<keyword evidence="1" id="KW-0812">Transmembrane</keyword>
<dbReference type="AlphaFoldDB" id="A0A1Q1MMH2"/>
<feature type="transmembrane region" description="Helical" evidence="1">
    <location>
        <begin position="6"/>
        <end position="26"/>
    </location>
</feature>
<feature type="transmembrane region" description="Helical" evidence="1">
    <location>
        <begin position="137"/>
        <end position="158"/>
    </location>
</feature>
<organism evidence="3">
    <name type="scientific">Unio crassus</name>
    <dbReference type="NCBI Taxonomy" id="143297"/>
    <lineage>
        <taxon>Eukaryota</taxon>
        <taxon>Metazoa</taxon>
        <taxon>Spiralia</taxon>
        <taxon>Lophotrochozoa</taxon>
        <taxon>Mollusca</taxon>
        <taxon>Bivalvia</taxon>
        <taxon>Autobranchia</taxon>
        <taxon>Heteroconchia</taxon>
        <taxon>Palaeoheterodonta</taxon>
        <taxon>Unionida</taxon>
        <taxon>Unionoidea</taxon>
        <taxon>Unionidae</taxon>
        <taxon>Unioninae</taxon>
        <taxon>Unio</taxon>
    </lineage>
</organism>
<name>A0A1Q1MMH2_9BIVA</name>
<geneLocation type="mitochondrion" evidence="3"/>
<dbReference type="GeneID" id="31085346"/>
<keyword evidence="1" id="KW-1133">Transmembrane helix</keyword>
<proteinExistence type="predicted"/>
<sequence length="169" mass="18836">MVYTLYVITLMAISTLWTYTILSMTLPMHPLPLGIMVLLLAFLNCALIATISPWYSYMLFFIFIGGMLVMFAYIASLSPNMTFSVNNPLMPIALTIISLFSLKNLKLNSNHQINTELASSINDTTQILSFLYTDNGVTSIILLACMLLFTLVAMVKICKPKMGALRPFS</sequence>
<dbReference type="EMBL" id="KY290446">
    <property type="protein sequence ID" value="AQM37721.1"/>
    <property type="molecule type" value="Genomic_DNA"/>
</dbReference>
<feature type="transmembrane region" description="Helical" evidence="1">
    <location>
        <begin position="57"/>
        <end position="76"/>
    </location>
</feature>
<evidence type="ECO:0000313" key="2">
    <source>
        <dbReference type="EMBL" id="AQM37721.1"/>
    </source>
</evidence>
<reference evidence="3" key="1">
    <citation type="journal article" date="2017" name="Mol. Phylogenet. Evol.">
        <title>The complete maternal and paternal mitochondrial genomes of Unio crassus: Mitochondrial molecular clock and the overconfidence of molecular dating.</title>
        <authorList>
            <person name="Burzynski A."/>
            <person name="Soroka M."/>
            <person name="Mioduchowska M."/>
            <person name="Kaczmarczyk A."/>
            <person name="Sell J."/>
        </authorList>
    </citation>
    <scope>NUCLEOTIDE SEQUENCE</scope>
    <source>
        <strain evidence="2">182</strain>
        <strain evidence="3">183</strain>
    </source>
</reference>
<dbReference type="EMBL" id="KY290447">
    <property type="protein sequence ID" value="AQM37733.1"/>
    <property type="molecule type" value="Genomic_DNA"/>
</dbReference>
<dbReference type="CTD" id="31085346"/>
<feature type="transmembrane region" description="Helical" evidence="1">
    <location>
        <begin position="33"/>
        <end position="51"/>
    </location>
</feature>